<feature type="compositionally biased region" description="Basic and acidic residues" evidence="1">
    <location>
        <begin position="237"/>
        <end position="268"/>
    </location>
</feature>
<organism evidence="2 3">
    <name type="scientific">Cryptotermes secundus</name>
    <dbReference type="NCBI Taxonomy" id="105785"/>
    <lineage>
        <taxon>Eukaryota</taxon>
        <taxon>Metazoa</taxon>
        <taxon>Ecdysozoa</taxon>
        <taxon>Arthropoda</taxon>
        <taxon>Hexapoda</taxon>
        <taxon>Insecta</taxon>
        <taxon>Pterygota</taxon>
        <taxon>Neoptera</taxon>
        <taxon>Polyneoptera</taxon>
        <taxon>Dictyoptera</taxon>
        <taxon>Blattodea</taxon>
        <taxon>Blattoidea</taxon>
        <taxon>Termitoidae</taxon>
        <taxon>Kalotermitidae</taxon>
        <taxon>Cryptotermitinae</taxon>
        <taxon>Cryptotermes</taxon>
    </lineage>
</organism>
<accession>A0A2J7QWH6</accession>
<feature type="region of interest" description="Disordered" evidence="1">
    <location>
        <begin position="803"/>
        <end position="836"/>
    </location>
</feature>
<dbReference type="OrthoDB" id="8197533at2759"/>
<gene>
    <name evidence="2" type="ORF">B7P43_G01860</name>
</gene>
<feature type="region of interest" description="Disordered" evidence="1">
    <location>
        <begin position="72"/>
        <end position="91"/>
    </location>
</feature>
<feature type="region of interest" description="Disordered" evidence="1">
    <location>
        <begin position="992"/>
        <end position="1022"/>
    </location>
</feature>
<feature type="compositionally biased region" description="Polar residues" evidence="1">
    <location>
        <begin position="884"/>
        <end position="895"/>
    </location>
</feature>
<feature type="compositionally biased region" description="Basic and acidic residues" evidence="1">
    <location>
        <begin position="72"/>
        <end position="90"/>
    </location>
</feature>
<feature type="compositionally biased region" description="Basic and acidic residues" evidence="1">
    <location>
        <begin position="1"/>
        <end position="30"/>
    </location>
</feature>
<feature type="region of interest" description="Disordered" evidence="1">
    <location>
        <begin position="560"/>
        <end position="638"/>
    </location>
</feature>
<dbReference type="Proteomes" id="UP000235965">
    <property type="component" value="Unassembled WGS sequence"/>
</dbReference>
<protein>
    <submittedName>
        <fullName evidence="2">Uncharacterized protein</fullName>
    </submittedName>
</protein>
<feature type="compositionally biased region" description="Basic and acidic residues" evidence="1">
    <location>
        <begin position="153"/>
        <end position="195"/>
    </location>
</feature>
<feature type="compositionally biased region" description="Basic and acidic residues" evidence="1">
    <location>
        <begin position="566"/>
        <end position="578"/>
    </location>
</feature>
<reference evidence="2 3" key="1">
    <citation type="submission" date="2017-12" db="EMBL/GenBank/DDBJ databases">
        <title>Hemimetabolous genomes reveal molecular basis of termite eusociality.</title>
        <authorList>
            <person name="Harrison M.C."/>
            <person name="Jongepier E."/>
            <person name="Robertson H.M."/>
            <person name="Arning N."/>
            <person name="Bitard-Feildel T."/>
            <person name="Chao H."/>
            <person name="Childers C.P."/>
            <person name="Dinh H."/>
            <person name="Doddapaneni H."/>
            <person name="Dugan S."/>
            <person name="Gowin J."/>
            <person name="Greiner C."/>
            <person name="Han Y."/>
            <person name="Hu H."/>
            <person name="Hughes D.S.T."/>
            <person name="Huylmans A.-K."/>
            <person name="Kemena C."/>
            <person name="Kremer L.P.M."/>
            <person name="Lee S.L."/>
            <person name="Lopez-Ezquerra A."/>
            <person name="Mallet L."/>
            <person name="Monroy-Kuhn J.M."/>
            <person name="Moser A."/>
            <person name="Murali S.C."/>
            <person name="Muzny D.M."/>
            <person name="Otani S."/>
            <person name="Piulachs M.-D."/>
            <person name="Poelchau M."/>
            <person name="Qu J."/>
            <person name="Schaub F."/>
            <person name="Wada-Katsumata A."/>
            <person name="Worley K.C."/>
            <person name="Xie Q."/>
            <person name="Ylla G."/>
            <person name="Poulsen M."/>
            <person name="Gibbs R.A."/>
            <person name="Schal C."/>
            <person name="Richards S."/>
            <person name="Belles X."/>
            <person name="Korb J."/>
            <person name="Bornberg-Bauer E."/>
        </authorList>
    </citation>
    <scope>NUCLEOTIDE SEQUENCE [LARGE SCALE GENOMIC DNA]</scope>
    <source>
        <tissue evidence="2">Whole body</tissue>
    </source>
</reference>
<dbReference type="AlphaFoldDB" id="A0A2J7QWH6"/>
<dbReference type="EMBL" id="NEVH01009765">
    <property type="protein sequence ID" value="PNF32938.1"/>
    <property type="molecule type" value="Genomic_DNA"/>
</dbReference>
<feature type="compositionally biased region" description="Polar residues" evidence="1">
    <location>
        <begin position="51"/>
        <end position="62"/>
    </location>
</feature>
<feature type="compositionally biased region" description="Basic and acidic residues" evidence="1">
    <location>
        <begin position="352"/>
        <end position="361"/>
    </location>
</feature>
<feature type="compositionally biased region" description="Low complexity" evidence="1">
    <location>
        <begin position="819"/>
        <end position="834"/>
    </location>
</feature>
<feature type="compositionally biased region" description="Basic and acidic residues" evidence="1">
    <location>
        <begin position="136"/>
        <end position="145"/>
    </location>
</feature>
<feature type="region of interest" description="Disordered" evidence="1">
    <location>
        <begin position="121"/>
        <end position="403"/>
    </location>
</feature>
<name>A0A2J7QWH6_9NEOP</name>
<sequence length="1066" mass="121930">MANEAGEHELGCAVEKKGEGNEVSKGKENDSESNTVAEKLRKYSEEDSVEQAPNMNSNIGSELNVRNSNVIIEDRDTDDAAGHTSDKTIADEMMSDAIDEPPDSFFDDVLTDDFLDSLAVVDAWDPDAEDGYESLAETKREDDGNNRQSPAENKTENIDKTVSRDSENKSKSDRSCHRSSGDHSSRTESRRHDKVSVMTKQNSKERTAHRKDKNDTHEHTHSVDKDIQKGYKRTRDRSRERRKEYSSNNKERNTSRIRKGSRDHIERSIHRRGRNSKDRSAERNIHSYSNNQENKDKSMETSVNKRQRDGSVEGAVENDDKNKNIMRTSHRYSYQFRVSNRGRTAGNSAKKRNSDLRHDISDVCAGEKPGAVQRRQESSREFNRREEGLRGSHRNEKNSDLNLAYKESHREYIKNYHVEKGTSDVVIEGVAASQQYVITKRDNPPLNDTKLDTCIKELADLVPPGTENDFILATKDEPVKVVDDIKKIYIRNVKAKHDCKTVRKESLSEETKHSIVLGSEKSCRHPMVKSERHGKEICIINEKNDGHKILERNEKEKASLCIAGQEPHREATRVNSPHERKRRRSGSSRSERRSSASRSRGHGPLDEERGRKQLKSSSEEKKRRSSSLERMFEASRTKNEQFNELLRKKRVLGYGGEENILRSRSRERWQASVDAQRLNRKVDVENNSRRYVRSLSREKQHESSLPLRLSRSRSRDREHRNEYRDRRERYRNSLSQEEEKQRSLMKNRRSPSWQRNKHRALSPLSAGHMSLSPSISFELSSVSEREPKRRFSRSLSRERRSYEYRRSYRDSCSPHSNGSAFSPSDSFVSLSSVSDDSRYRRRRKRSPFWKELERQFSEDLRKSFYTQSGGYSSSAAGTAHLEQGRSSSNYPAQGTTALPYPPDHTVYSHNYPSEPGFSGALIQHPQNDVPPTFVSAPSLHHEPPSVPPVMAPTSVPLPVPPPVYNVPPPVPTGYPGQLAPFISISEFPSTENTLSQPFHYTEKDSPQVPPPPKISQPGDGKQMSLSSLLEASVKGKGRFTLSICLYILLRVLCVTQQINPRRSQIQ</sequence>
<keyword evidence="3" id="KW-1185">Reference proteome</keyword>
<feature type="compositionally biased region" description="Basic and acidic residues" evidence="1">
    <location>
        <begin position="275"/>
        <end position="285"/>
    </location>
</feature>
<feature type="compositionally biased region" description="Low complexity" evidence="1">
    <location>
        <begin position="868"/>
        <end position="879"/>
    </location>
</feature>
<feature type="region of interest" description="Disordered" evidence="1">
    <location>
        <begin position="1"/>
        <end position="62"/>
    </location>
</feature>
<feature type="region of interest" description="Disordered" evidence="1">
    <location>
        <begin position="693"/>
        <end position="758"/>
    </location>
</feature>
<feature type="compositionally biased region" description="Basic and acidic residues" evidence="1">
    <location>
        <begin position="202"/>
        <end position="229"/>
    </location>
</feature>
<feature type="compositionally biased region" description="Polar residues" evidence="1">
    <location>
        <begin position="336"/>
        <end position="347"/>
    </location>
</feature>
<proteinExistence type="predicted"/>
<evidence type="ECO:0000313" key="2">
    <source>
        <dbReference type="EMBL" id="PNF32938.1"/>
    </source>
</evidence>
<feature type="compositionally biased region" description="Basic and acidic residues" evidence="1">
    <location>
        <begin position="374"/>
        <end position="399"/>
    </location>
</feature>
<feature type="compositionally biased region" description="Basic and acidic residues" evidence="1">
    <location>
        <begin position="603"/>
        <end position="638"/>
    </location>
</feature>
<evidence type="ECO:0000256" key="1">
    <source>
        <dbReference type="SAM" id="MobiDB-lite"/>
    </source>
</evidence>
<feature type="compositionally biased region" description="Basic residues" evidence="1">
    <location>
        <begin position="743"/>
        <end position="758"/>
    </location>
</feature>
<feature type="region of interest" description="Disordered" evidence="1">
    <location>
        <begin position="868"/>
        <end position="895"/>
    </location>
</feature>
<comment type="caution">
    <text evidence="2">The sequence shown here is derived from an EMBL/GenBank/DDBJ whole genome shotgun (WGS) entry which is preliminary data.</text>
</comment>
<feature type="compositionally biased region" description="Basic and acidic residues" evidence="1">
    <location>
        <begin position="713"/>
        <end position="742"/>
    </location>
</feature>
<evidence type="ECO:0000313" key="3">
    <source>
        <dbReference type="Proteomes" id="UP000235965"/>
    </source>
</evidence>